<protein>
    <submittedName>
        <fullName evidence="10">ARAD1A13794p</fullName>
    </submittedName>
</protein>
<dbReference type="Pfam" id="PF01556">
    <property type="entry name" value="DnaJ_C"/>
    <property type="match status" value="1"/>
</dbReference>
<dbReference type="HAMAP" id="MF_01152">
    <property type="entry name" value="DnaJ"/>
    <property type="match status" value="1"/>
</dbReference>
<feature type="domain" description="J" evidence="8">
    <location>
        <begin position="3"/>
        <end position="70"/>
    </location>
</feature>
<keyword evidence="2" id="KW-0677">Repeat</keyword>
<dbReference type="GO" id="GO:0051082">
    <property type="term" value="F:unfolded protein binding"/>
    <property type="evidence" value="ECO:0007669"/>
    <property type="project" value="InterPro"/>
</dbReference>
<dbReference type="InterPro" id="IPR036410">
    <property type="entry name" value="HSP_DnaJ_Cys-rich_dom_sf"/>
</dbReference>
<dbReference type="Gene3D" id="2.60.260.20">
    <property type="entry name" value="Urease metallochaperone UreE, N-terminal domain"/>
    <property type="match status" value="2"/>
</dbReference>
<dbReference type="SUPFAM" id="SSF49493">
    <property type="entry name" value="HSP40/DnaJ peptide-binding domain"/>
    <property type="match status" value="2"/>
</dbReference>
<dbReference type="FunFam" id="2.60.260.20:FF:000013">
    <property type="entry name" value="DnaJ subfamily B member 11"/>
    <property type="match status" value="1"/>
</dbReference>
<feature type="compositionally biased region" description="Acidic residues" evidence="7">
    <location>
        <begin position="404"/>
        <end position="414"/>
    </location>
</feature>
<keyword evidence="4 6" id="KW-0862">Zinc</keyword>
<dbReference type="InterPro" id="IPR044713">
    <property type="entry name" value="DNJA1/2-like"/>
</dbReference>
<reference evidence="10" key="2">
    <citation type="submission" date="2014-06" db="EMBL/GenBank/DDBJ databases">
        <title>The complete genome of Blastobotrys (Arxula) adeninivorans LS3 - a yeast of biotechnological interest.</title>
        <authorList>
            <person name="Kunze G."/>
            <person name="Gaillardin C."/>
            <person name="Czernicka M."/>
            <person name="Durrens P."/>
            <person name="Martin T."/>
            <person name="Boer E."/>
            <person name="Gabaldon T."/>
            <person name="Cruz J."/>
            <person name="Talla E."/>
            <person name="Marck C."/>
            <person name="Goffeau A."/>
            <person name="Barbe V."/>
            <person name="Baret P."/>
            <person name="Baronian K."/>
            <person name="Beier S."/>
            <person name="Bleykasten C."/>
            <person name="Bode R."/>
            <person name="Casaregola S."/>
            <person name="Despons L."/>
            <person name="Fairhead C."/>
            <person name="Giersberg M."/>
            <person name="Gierski P."/>
            <person name="Hahnel U."/>
            <person name="Hartmann A."/>
            <person name="Jankowska D."/>
            <person name="Jubin C."/>
            <person name="Jung P."/>
            <person name="Lafontaine I."/>
            <person name="Leh-Louis V."/>
            <person name="Lemaire M."/>
            <person name="Marcet-Houben M."/>
            <person name="Mascher M."/>
            <person name="Morel G."/>
            <person name="Richard G.-F."/>
            <person name="Riechen J."/>
            <person name="Sacerdot C."/>
            <person name="Sarkar A."/>
            <person name="Savel G."/>
            <person name="Schacherer J."/>
            <person name="Sherman D."/>
            <person name="Straub M.-L."/>
            <person name="Stein N."/>
            <person name="Thierry A."/>
            <person name="Trautwein-Schult A."/>
            <person name="Westhof E."/>
            <person name="Worch S."/>
            <person name="Dujon B."/>
            <person name="Souciet J.-L."/>
            <person name="Wincker P."/>
            <person name="Scholz U."/>
            <person name="Neuveglise N."/>
        </authorList>
    </citation>
    <scope>NUCLEOTIDE SEQUENCE</scope>
    <source>
        <strain evidence="10">LS3</strain>
    </source>
</reference>
<dbReference type="EMBL" id="HG937691">
    <property type="protein sequence ID" value="CDP33635.1"/>
    <property type="molecule type" value="Genomic_DNA"/>
</dbReference>
<proteinExistence type="inferred from homology"/>
<name>A0A060SXL0_BLAAD</name>
<dbReference type="AlphaFoldDB" id="A0A060SXL0"/>
<dbReference type="InterPro" id="IPR012724">
    <property type="entry name" value="DnaJ"/>
</dbReference>
<dbReference type="InterPro" id="IPR002939">
    <property type="entry name" value="DnaJ_C"/>
</dbReference>
<dbReference type="GO" id="GO:0009408">
    <property type="term" value="P:response to heat"/>
    <property type="evidence" value="ECO:0007669"/>
    <property type="project" value="InterPro"/>
</dbReference>
<dbReference type="GO" id="GO:0005524">
    <property type="term" value="F:ATP binding"/>
    <property type="evidence" value="ECO:0007669"/>
    <property type="project" value="InterPro"/>
</dbReference>
<dbReference type="InterPro" id="IPR001623">
    <property type="entry name" value="DnaJ_domain"/>
</dbReference>
<keyword evidence="5" id="KW-0143">Chaperone</keyword>
<evidence type="ECO:0000259" key="9">
    <source>
        <dbReference type="PROSITE" id="PS51188"/>
    </source>
</evidence>
<evidence type="ECO:0000256" key="2">
    <source>
        <dbReference type="ARBA" id="ARBA00022737"/>
    </source>
</evidence>
<sequence>MIDYYEVLGVERTASTAEIRKAYRKLALQHHPDKAAPEDREEAEARFNDVREAYEVLCDEEQRKRYDLGGFDRFDGPDDMFGPDDFADFFGHMPHGGGGGGPRPHVNKKRTDDEEIPLSVSLQEAYKGKLYKMSATRNVVCKVCQGSGAKTKSRSRGKKCGRCKGSGLTEKLRRLGPGFVTRETVECERCLGTGIVIPDADKCRKCHGNRVVEQKSLLEVYVPPGARTGTSVVLAGQADEAPNKQTGDLIFVVTVDEHERFTRKGDDLYCNVTIPLADALCGFSRVLVNHLDGRGVRVTVAPGTKVVRPGDYFKITGAGMPKSRHGAGDLYLTVDIAFPRDGWVSERSEIKAIRSVLPPSGETLDEERQSAYVNGTAQGTAKADVGVEVDDVDYELLHGPVPEPVEEPDEEDNLPDCQTM</sequence>
<keyword evidence="1 6" id="KW-0479">Metal-binding</keyword>
<evidence type="ECO:0000256" key="1">
    <source>
        <dbReference type="ARBA" id="ARBA00022723"/>
    </source>
</evidence>
<dbReference type="SUPFAM" id="SSF57938">
    <property type="entry name" value="DnaJ/Hsp40 cysteine-rich domain"/>
    <property type="match status" value="1"/>
</dbReference>
<dbReference type="Gene3D" id="1.10.287.110">
    <property type="entry name" value="DnaJ domain"/>
    <property type="match status" value="1"/>
</dbReference>
<dbReference type="CDD" id="cd06257">
    <property type="entry name" value="DnaJ"/>
    <property type="match status" value="1"/>
</dbReference>
<dbReference type="PROSITE" id="PS00636">
    <property type="entry name" value="DNAJ_1"/>
    <property type="match status" value="1"/>
</dbReference>
<evidence type="ECO:0000256" key="4">
    <source>
        <dbReference type="ARBA" id="ARBA00022833"/>
    </source>
</evidence>
<evidence type="ECO:0000256" key="3">
    <source>
        <dbReference type="ARBA" id="ARBA00022771"/>
    </source>
</evidence>
<dbReference type="InterPro" id="IPR036869">
    <property type="entry name" value="J_dom_sf"/>
</dbReference>
<dbReference type="Pfam" id="PF00684">
    <property type="entry name" value="DnaJ_CXXCXGXG"/>
    <property type="match status" value="1"/>
</dbReference>
<gene>
    <name evidence="10" type="ORF">GNLVRS02_ARAD1A13794g</name>
</gene>
<dbReference type="GO" id="GO:0008270">
    <property type="term" value="F:zinc ion binding"/>
    <property type="evidence" value="ECO:0007669"/>
    <property type="project" value="UniProtKB-KW"/>
</dbReference>
<reference evidence="10" key="1">
    <citation type="submission" date="2014-02" db="EMBL/GenBank/DDBJ databases">
        <authorList>
            <person name="Genoscope - CEA"/>
        </authorList>
    </citation>
    <scope>NUCLEOTIDE SEQUENCE</scope>
    <source>
        <strain evidence="10">LS3</strain>
    </source>
</reference>
<organism evidence="10">
    <name type="scientific">Blastobotrys adeninivorans</name>
    <name type="common">Yeast</name>
    <name type="synonym">Arxula adeninivorans</name>
    <dbReference type="NCBI Taxonomy" id="409370"/>
    <lineage>
        <taxon>Eukaryota</taxon>
        <taxon>Fungi</taxon>
        <taxon>Dikarya</taxon>
        <taxon>Ascomycota</taxon>
        <taxon>Saccharomycotina</taxon>
        <taxon>Dipodascomycetes</taxon>
        <taxon>Dipodascales</taxon>
        <taxon>Trichomonascaceae</taxon>
        <taxon>Blastobotrys</taxon>
    </lineage>
</organism>
<dbReference type="PhylomeDB" id="A0A060SXL0"/>
<dbReference type="CDD" id="cd10719">
    <property type="entry name" value="DnaJ_zf"/>
    <property type="match status" value="1"/>
</dbReference>
<dbReference type="GO" id="GO:0030544">
    <property type="term" value="F:Hsp70 protein binding"/>
    <property type="evidence" value="ECO:0007669"/>
    <property type="project" value="InterPro"/>
</dbReference>
<feature type="region of interest" description="Disordered" evidence="7">
    <location>
        <begin position="398"/>
        <end position="420"/>
    </location>
</feature>
<dbReference type="InterPro" id="IPR018253">
    <property type="entry name" value="DnaJ_domain_CS"/>
</dbReference>
<feature type="domain" description="CR-type" evidence="9">
    <location>
        <begin position="128"/>
        <end position="215"/>
    </location>
</feature>
<dbReference type="GO" id="GO:0006457">
    <property type="term" value="P:protein folding"/>
    <property type="evidence" value="ECO:0007669"/>
    <property type="project" value="InterPro"/>
</dbReference>
<dbReference type="InterPro" id="IPR001305">
    <property type="entry name" value="HSP_DnaJ_Cys-rich_dom"/>
</dbReference>
<feature type="zinc finger region" description="CR-type" evidence="6">
    <location>
        <begin position="128"/>
        <end position="215"/>
    </location>
</feature>
<evidence type="ECO:0000256" key="6">
    <source>
        <dbReference type="PROSITE-ProRule" id="PRU00546"/>
    </source>
</evidence>
<dbReference type="PROSITE" id="PS50076">
    <property type="entry name" value="DNAJ_2"/>
    <property type="match status" value="1"/>
</dbReference>
<dbReference type="SUPFAM" id="SSF46565">
    <property type="entry name" value="Chaperone J-domain"/>
    <property type="match status" value="1"/>
</dbReference>
<dbReference type="PANTHER" id="PTHR43888">
    <property type="entry name" value="DNAJ-LIKE-2, ISOFORM A-RELATED"/>
    <property type="match status" value="1"/>
</dbReference>
<dbReference type="Gene3D" id="2.10.230.10">
    <property type="entry name" value="Heat shock protein DnaJ, cysteine-rich domain"/>
    <property type="match status" value="1"/>
</dbReference>
<dbReference type="Pfam" id="PF00226">
    <property type="entry name" value="DnaJ"/>
    <property type="match status" value="1"/>
</dbReference>
<dbReference type="FunFam" id="2.10.230.10:FF:000001">
    <property type="entry name" value="DnaJ subfamily A member 2"/>
    <property type="match status" value="1"/>
</dbReference>
<accession>A0A060SXL0</accession>
<dbReference type="CDD" id="cd10747">
    <property type="entry name" value="DnaJ_C"/>
    <property type="match status" value="1"/>
</dbReference>
<dbReference type="InterPro" id="IPR008971">
    <property type="entry name" value="HSP40/DnaJ_pept-bd"/>
</dbReference>
<evidence type="ECO:0000313" key="10">
    <source>
        <dbReference type="EMBL" id="CDP33635.1"/>
    </source>
</evidence>
<dbReference type="PRINTS" id="PR00625">
    <property type="entry name" value="JDOMAIN"/>
</dbReference>
<dbReference type="SMART" id="SM00271">
    <property type="entry name" value="DnaJ"/>
    <property type="match status" value="1"/>
</dbReference>
<evidence type="ECO:0000256" key="7">
    <source>
        <dbReference type="SAM" id="MobiDB-lite"/>
    </source>
</evidence>
<keyword evidence="3 6" id="KW-0863">Zinc-finger</keyword>
<evidence type="ECO:0000256" key="5">
    <source>
        <dbReference type="ARBA" id="ARBA00023186"/>
    </source>
</evidence>
<evidence type="ECO:0000259" key="8">
    <source>
        <dbReference type="PROSITE" id="PS50076"/>
    </source>
</evidence>
<dbReference type="PROSITE" id="PS51188">
    <property type="entry name" value="ZF_CR"/>
    <property type="match status" value="1"/>
</dbReference>